<dbReference type="PANTHER" id="PTHR14725">
    <property type="entry name" value="RIBOSOME-BINDING FACTOR A, MITOCHONDRIAL-RELATED"/>
    <property type="match status" value="1"/>
</dbReference>
<dbReference type="SUPFAM" id="SSF89919">
    <property type="entry name" value="Ribosome-binding factor A, RbfA"/>
    <property type="match status" value="1"/>
</dbReference>
<dbReference type="PANTHER" id="PTHR14725:SF0">
    <property type="entry name" value="RIBOSOME-BINDING FACTOR A, MITOCHONDRIAL-RELATED"/>
    <property type="match status" value="1"/>
</dbReference>
<dbReference type="Proteomes" id="UP001234178">
    <property type="component" value="Unassembled WGS sequence"/>
</dbReference>
<accession>A0ABQ9YR97</accession>
<reference evidence="1 2" key="1">
    <citation type="journal article" date="2023" name="Nucleic Acids Res.">
        <title>The hologenome of Daphnia magna reveals possible DNA methylation and microbiome-mediated evolution of the host genome.</title>
        <authorList>
            <person name="Chaturvedi A."/>
            <person name="Li X."/>
            <person name="Dhandapani V."/>
            <person name="Marshall H."/>
            <person name="Kissane S."/>
            <person name="Cuenca-Cambronero M."/>
            <person name="Asole G."/>
            <person name="Calvet F."/>
            <person name="Ruiz-Romero M."/>
            <person name="Marangio P."/>
            <person name="Guigo R."/>
            <person name="Rago D."/>
            <person name="Mirbahai L."/>
            <person name="Eastwood N."/>
            <person name="Colbourne J.K."/>
            <person name="Zhou J."/>
            <person name="Mallon E."/>
            <person name="Orsini L."/>
        </authorList>
    </citation>
    <scope>NUCLEOTIDE SEQUENCE [LARGE SCALE GENOMIC DNA]</scope>
    <source>
        <strain evidence="1">LRV0_1</strain>
    </source>
</reference>
<dbReference type="Gene3D" id="3.30.300.20">
    <property type="match status" value="1"/>
</dbReference>
<protein>
    <recommendedName>
        <fullName evidence="3">Ribosome-binding factor A, mitochondrial</fullName>
    </recommendedName>
</protein>
<dbReference type="InterPro" id="IPR015946">
    <property type="entry name" value="KH_dom-like_a/b"/>
</dbReference>
<sequence>MNFGSYKVFARFFHSSVIYKKTSTQAKFLAKIMGGQKKREHRYFIENRSTSLLPEFLEKNSGGNTKMVNRRVDILNSVFLERISDLLLSAKQDHGSTSIHKNGFLVTKVKYQSDGSALHVYWQADTDYVSVEKKLPQMGGWLRHELSQLQNGRVPHINFIFDTSNYKATDVEDLLKFADFGPDHISPHPTSVGETFSSTNRNEMKTNEKLAKSSNVLGIDRNAIISQVSRSMNHVPKVTSVEHQTTNSYSFDNQRRVDFKKYLRDQEILKAKMEKKHLRSMVENIDLASLAKNTGNNFIDDVFEEDDYVEDETYDECSK</sequence>
<dbReference type="EMBL" id="JAOYFB010000001">
    <property type="protein sequence ID" value="KAK4003084.1"/>
    <property type="molecule type" value="Genomic_DNA"/>
</dbReference>
<name>A0ABQ9YR97_9CRUS</name>
<evidence type="ECO:0000313" key="2">
    <source>
        <dbReference type="Proteomes" id="UP001234178"/>
    </source>
</evidence>
<keyword evidence="2" id="KW-1185">Reference proteome</keyword>
<gene>
    <name evidence="1" type="ORF">OUZ56_004868</name>
</gene>
<dbReference type="InterPro" id="IPR023799">
    <property type="entry name" value="RbfA_dom_sf"/>
</dbReference>
<evidence type="ECO:0008006" key="3">
    <source>
        <dbReference type="Google" id="ProtNLM"/>
    </source>
</evidence>
<dbReference type="InterPro" id="IPR039212">
    <property type="entry name" value="RBFA_mitochondrial"/>
</dbReference>
<comment type="caution">
    <text evidence="1">The sequence shown here is derived from an EMBL/GenBank/DDBJ whole genome shotgun (WGS) entry which is preliminary data.</text>
</comment>
<evidence type="ECO:0000313" key="1">
    <source>
        <dbReference type="EMBL" id="KAK4003084.1"/>
    </source>
</evidence>
<dbReference type="InterPro" id="IPR000238">
    <property type="entry name" value="RbfA"/>
</dbReference>
<proteinExistence type="predicted"/>
<organism evidence="1 2">
    <name type="scientific">Daphnia magna</name>
    <dbReference type="NCBI Taxonomy" id="35525"/>
    <lineage>
        <taxon>Eukaryota</taxon>
        <taxon>Metazoa</taxon>
        <taxon>Ecdysozoa</taxon>
        <taxon>Arthropoda</taxon>
        <taxon>Crustacea</taxon>
        <taxon>Branchiopoda</taxon>
        <taxon>Diplostraca</taxon>
        <taxon>Cladocera</taxon>
        <taxon>Anomopoda</taxon>
        <taxon>Daphniidae</taxon>
        <taxon>Daphnia</taxon>
    </lineage>
</organism>
<dbReference type="Pfam" id="PF02033">
    <property type="entry name" value="RBFA"/>
    <property type="match status" value="1"/>
</dbReference>